<reference evidence="15" key="2">
    <citation type="submission" date="2015-01" db="EMBL/GenBank/DDBJ databases">
        <title>Evolutionary Origins and Diversification of the Mycorrhizal Mutualists.</title>
        <authorList>
            <consortium name="DOE Joint Genome Institute"/>
            <consortium name="Mycorrhizal Genomics Consortium"/>
            <person name="Kohler A."/>
            <person name="Kuo A."/>
            <person name="Nagy L.G."/>
            <person name="Floudas D."/>
            <person name="Copeland A."/>
            <person name="Barry K.W."/>
            <person name="Cichocki N."/>
            <person name="Veneault-Fourrey C."/>
            <person name="LaButti K."/>
            <person name="Lindquist E.A."/>
            <person name="Lipzen A."/>
            <person name="Lundell T."/>
            <person name="Morin E."/>
            <person name="Murat C."/>
            <person name="Riley R."/>
            <person name="Ohm R."/>
            <person name="Sun H."/>
            <person name="Tunlid A."/>
            <person name="Henrissat B."/>
            <person name="Grigoriev I.V."/>
            <person name="Hibbett D.S."/>
            <person name="Martin F."/>
        </authorList>
    </citation>
    <scope>NUCLEOTIDE SEQUENCE [LARGE SCALE GENOMIC DNA]</scope>
    <source>
        <strain evidence="15">MUT 4182</strain>
    </source>
</reference>
<evidence type="ECO:0000256" key="4">
    <source>
        <dbReference type="ARBA" id="ARBA00022692"/>
    </source>
</evidence>
<accession>A0A0C3QM41</accession>
<evidence type="ECO:0000256" key="1">
    <source>
        <dbReference type="ARBA" id="ARBA00003389"/>
    </source>
</evidence>
<dbReference type="AlphaFoldDB" id="A0A0C3QM41"/>
<dbReference type="GO" id="GO:0031965">
    <property type="term" value="C:nuclear membrane"/>
    <property type="evidence" value="ECO:0007669"/>
    <property type="project" value="UniProtKB-SubCell"/>
</dbReference>
<keyword evidence="7" id="KW-1133">Transmembrane helix</keyword>
<comment type="similarity">
    <text evidence="2 11">Belongs to the KAR5 family.</text>
</comment>
<dbReference type="GO" id="GO:0000742">
    <property type="term" value="P:karyogamy involved in conjugation with cellular fusion"/>
    <property type="evidence" value="ECO:0007669"/>
    <property type="project" value="UniProtKB-UniRule"/>
</dbReference>
<evidence type="ECO:0000256" key="7">
    <source>
        <dbReference type="ARBA" id="ARBA00022989"/>
    </source>
</evidence>
<protein>
    <recommendedName>
        <fullName evidence="16">Nuclear fusion protein KAR5</fullName>
    </recommendedName>
</protein>
<feature type="signal peptide" evidence="13">
    <location>
        <begin position="1"/>
        <end position="19"/>
    </location>
</feature>
<dbReference type="HOGENOM" id="CLU_457237_0_0_1"/>
<keyword evidence="9" id="KW-0325">Glycoprotein</keyword>
<comment type="subcellular location">
    <subcellularLocation>
        <location evidence="11">Endoplasmic reticulum membrane</location>
    </subcellularLocation>
    <subcellularLocation>
        <location evidence="11">Nucleus membrane</location>
    </subcellularLocation>
</comment>
<dbReference type="PANTHER" id="PTHR28012">
    <property type="entry name" value="NUCLEAR FUSION PROTEIN KAR5"/>
    <property type="match status" value="1"/>
</dbReference>
<evidence type="ECO:0000256" key="12">
    <source>
        <dbReference type="SAM" id="MobiDB-lite"/>
    </source>
</evidence>
<dbReference type="OrthoDB" id="3251803at2759"/>
<keyword evidence="15" id="KW-1185">Reference proteome</keyword>
<dbReference type="InterPro" id="IPR007292">
    <property type="entry name" value="Nuclear_fusion_Kar5"/>
</dbReference>
<sequence length="597" mass="65468">MGRPNILVIVQLCLATVSAFSLLDFTFDSSLNPLKGANVDPSGVSGPSADLPQNVWDMVPVIGERISHLINRLRSFAERPSTSDCFKRSASALKAKCGGELESDEGERVRMAISMTLCELETAAHAAIPLECLDFSHGANIRTSENQSATQAVCVAALSRSPQHWSSYSGYLRDVPQLCFAFRRLNDIDTAHLIQRNTSIEALNLLILLRGREETESKRQQQVKSTMDAMEIMQRALQSSVDRVREAPQEALVEAGGMISQLFGQYSVRLDELHNALVLQLQQSHKLVIGELHQAMMSTVEKHSETIAIALKTAEDHSRNSHRLLQHQHELASIALDVLNARWQDLTLHIVTIHESTKAALASALHASSELDLQFQKLTRHQEVIEKASSSLDTLSASLEHLTTLAEDRLISINNTAWAVQNSLSESGTPGRLFRASADVLWRAYLKLNHLGIRSIPVSVDIVFYMVPACWYVLQGTRIFGGIVIVIARKTGVCLATGLSLTQTILLELLSLVMKMLGGRRVTGGQKAGTRYHYTDSSSLKQPTVKVTPVHAEGLDGQPHRASSGPRVPPEHVASTFADRPTTKTIDSISSSPLKSP</sequence>
<keyword evidence="8" id="KW-0472">Membrane</keyword>
<evidence type="ECO:0000256" key="9">
    <source>
        <dbReference type="ARBA" id="ARBA00023180"/>
    </source>
</evidence>
<dbReference type="GO" id="GO:0005789">
    <property type="term" value="C:endoplasmic reticulum membrane"/>
    <property type="evidence" value="ECO:0007669"/>
    <property type="project" value="UniProtKB-SubCell"/>
</dbReference>
<name>A0A0C3QM41_9AGAM</name>
<evidence type="ECO:0000256" key="11">
    <source>
        <dbReference type="RuleBase" id="RU368082"/>
    </source>
</evidence>
<proteinExistence type="inferred from homology"/>
<comment type="function">
    <text evidence="1 11">Required for nuclear membrane fusion during karyogamy.</text>
</comment>
<feature type="chain" id="PRO_5002180766" description="Nuclear fusion protein KAR5" evidence="13">
    <location>
        <begin position="20"/>
        <end position="597"/>
    </location>
</feature>
<feature type="compositionally biased region" description="Polar residues" evidence="12">
    <location>
        <begin position="583"/>
        <end position="597"/>
    </location>
</feature>
<reference evidence="14 15" key="1">
    <citation type="submission" date="2014-04" db="EMBL/GenBank/DDBJ databases">
        <authorList>
            <consortium name="DOE Joint Genome Institute"/>
            <person name="Kuo A."/>
            <person name="Girlanda M."/>
            <person name="Perotto S."/>
            <person name="Kohler A."/>
            <person name="Nagy L.G."/>
            <person name="Floudas D."/>
            <person name="Copeland A."/>
            <person name="Barry K.W."/>
            <person name="Cichocki N."/>
            <person name="Veneault-Fourrey C."/>
            <person name="LaButti K."/>
            <person name="Lindquist E.A."/>
            <person name="Lipzen A."/>
            <person name="Lundell T."/>
            <person name="Morin E."/>
            <person name="Murat C."/>
            <person name="Sun H."/>
            <person name="Tunlid A."/>
            <person name="Henrissat B."/>
            <person name="Grigoriev I.V."/>
            <person name="Hibbett D.S."/>
            <person name="Martin F."/>
            <person name="Nordberg H.P."/>
            <person name="Cantor M.N."/>
            <person name="Hua S.X."/>
        </authorList>
    </citation>
    <scope>NUCLEOTIDE SEQUENCE [LARGE SCALE GENOMIC DNA]</scope>
    <source>
        <strain evidence="14 15">MUT 4182</strain>
    </source>
</reference>
<keyword evidence="10 11" id="KW-0539">Nucleus</keyword>
<evidence type="ECO:0000256" key="6">
    <source>
        <dbReference type="ARBA" id="ARBA00022824"/>
    </source>
</evidence>
<organism evidence="14 15">
    <name type="scientific">Tulasnella calospora MUT 4182</name>
    <dbReference type="NCBI Taxonomy" id="1051891"/>
    <lineage>
        <taxon>Eukaryota</taxon>
        <taxon>Fungi</taxon>
        <taxon>Dikarya</taxon>
        <taxon>Basidiomycota</taxon>
        <taxon>Agaricomycotina</taxon>
        <taxon>Agaricomycetes</taxon>
        <taxon>Cantharellales</taxon>
        <taxon>Tulasnellaceae</taxon>
        <taxon>Tulasnella</taxon>
    </lineage>
</organism>
<gene>
    <name evidence="14" type="ORF">M407DRAFT_22996</name>
</gene>
<dbReference type="EMBL" id="KN823003">
    <property type="protein sequence ID" value="KIO27824.1"/>
    <property type="molecule type" value="Genomic_DNA"/>
</dbReference>
<dbReference type="Proteomes" id="UP000054248">
    <property type="component" value="Unassembled WGS sequence"/>
</dbReference>
<keyword evidence="5 11" id="KW-0732">Signal</keyword>
<evidence type="ECO:0000256" key="13">
    <source>
        <dbReference type="SAM" id="SignalP"/>
    </source>
</evidence>
<evidence type="ECO:0000256" key="5">
    <source>
        <dbReference type="ARBA" id="ARBA00022729"/>
    </source>
</evidence>
<feature type="region of interest" description="Disordered" evidence="12">
    <location>
        <begin position="522"/>
        <end position="597"/>
    </location>
</feature>
<dbReference type="Pfam" id="PF04163">
    <property type="entry name" value="Tht1"/>
    <property type="match status" value="1"/>
</dbReference>
<evidence type="ECO:0008006" key="16">
    <source>
        <dbReference type="Google" id="ProtNLM"/>
    </source>
</evidence>
<keyword evidence="3 11" id="KW-0415">Karyogamy</keyword>
<evidence type="ECO:0000256" key="8">
    <source>
        <dbReference type="ARBA" id="ARBA00023136"/>
    </source>
</evidence>
<evidence type="ECO:0000313" key="14">
    <source>
        <dbReference type="EMBL" id="KIO27824.1"/>
    </source>
</evidence>
<evidence type="ECO:0000256" key="3">
    <source>
        <dbReference type="ARBA" id="ARBA00022459"/>
    </source>
</evidence>
<keyword evidence="6 11" id="KW-0256">Endoplasmic reticulum</keyword>
<dbReference type="PANTHER" id="PTHR28012:SF1">
    <property type="entry name" value="NUCLEAR FUSION PROTEIN KAR5"/>
    <property type="match status" value="1"/>
</dbReference>
<evidence type="ECO:0000256" key="2">
    <source>
        <dbReference type="ARBA" id="ARBA00010473"/>
    </source>
</evidence>
<dbReference type="GO" id="GO:0048288">
    <property type="term" value="P:nuclear membrane fusion involved in karyogamy"/>
    <property type="evidence" value="ECO:0007669"/>
    <property type="project" value="UniProtKB-UniRule"/>
</dbReference>
<evidence type="ECO:0000313" key="15">
    <source>
        <dbReference type="Proteomes" id="UP000054248"/>
    </source>
</evidence>
<evidence type="ECO:0000256" key="10">
    <source>
        <dbReference type="ARBA" id="ARBA00023242"/>
    </source>
</evidence>
<keyword evidence="4" id="KW-0812">Transmembrane</keyword>